<comment type="caution">
    <text evidence="1">The sequence shown here is derived from an EMBL/GenBank/DDBJ whole genome shotgun (WGS) entry which is preliminary data.</text>
</comment>
<sequence length="47" mass="5643">MVTLLAHDFIILLPLVWILRHFKTRGRVFSNQGRMMGSEKSKRWFKP</sequence>
<evidence type="ECO:0000313" key="1">
    <source>
        <dbReference type="EMBL" id="MQL93019.1"/>
    </source>
</evidence>
<dbReference type="AlphaFoldDB" id="A0A843VNY2"/>
<dbReference type="EMBL" id="NMUH01001508">
    <property type="protein sequence ID" value="MQL93019.1"/>
    <property type="molecule type" value="Genomic_DNA"/>
</dbReference>
<name>A0A843VNY2_COLES</name>
<organism evidence="1 2">
    <name type="scientific">Colocasia esculenta</name>
    <name type="common">Wild taro</name>
    <name type="synonym">Arum esculentum</name>
    <dbReference type="NCBI Taxonomy" id="4460"/>
    <lineage>
        <taxon>Eukaryota</taxon>
        <taxon>Viridiplantae</taxon>
        <taxon>Streptophyta</taxon>
        <taxon>Embryophyta</taxon>
        <taxon>Tracheophyta</taxon>
        <taxon>Spermatophyta</taxon>
        <taxon>Magnoliopsida</taxon>
        <taxon>Liliopsida</taxon>
        <taxon>Araceae</taxon>
        <taxon>Aroideae</taxon>
        <taxon>Colocasieae</taxon>
        <taxon>Colocasia</taxon>
    </lineage>
</organism>
<dbReference type="Proteomes" id="UP000652761">
    <property type="component" value="Unassembled WGS sequence"/>
</dbReference>
<keyword evidence="2" id="KW-1185">Reference proteome</keyword>
<protein>
    <submittedName>
        <fullName evidence="1">Uncharacterized protein</fullName>
    </submittedName>
</protein>
<feature type="non-terminal residue" evidence="1">
    <location>
        <position position="47"/>
    </location>
</feature>
<gene>
    <name evidence="1" type="ORF">Taro_025653</name>
</gene>
<proteinExistence type="predicted"/>
<reference evidence="1" key="1">
    <citation type="submission" date="2017-07" db="EMBL/GenBank/DDBJ databases">
        <title>Taro Niue Genome Assembly and Annotation.</title>
        <authorList>
            <person name="Atibalentja N."/>
            <person name="Keating K."/>
            <person name="Fields C.J."/>
        </authorList>
    </citation>
    <scope>NUCLEOTIDE SEQUENCE</scope>
    <source>
        <strain evidence="1">Niue_2</strain>
        <tissue evidence="1">Leaf</tissue>
    </source>
</reference>
<accession>A0A843VNY2</accession>
<evidence type="ECO:0000313" key="2">
    <source>
        <dbReference type="Proteomes" id="UP000652761"/>
    </source>
</evidence>